<name>A0A0P7AZQ1_9FLAO</name>
<dbReference type="Pfam" id="PF04940">
    <property type="entry name" value="BLUF"/>
    <property type="match status" value="1"/>
</dbReference>
<accession>A0A0P7AZQ1</accession>
<dbReference type="InterPro" id="IPR007024">
    <property type="entry name" value="BLUF_domain"/>
</dbReference>
<evidence type="ECO:0000313" key="2">
    <source>
        <dbReference type="EMBL" id="KPM33784.1"/>
    </source>
</evidence>
<dbReference type="AlphaFoldDB" id="A0A0P7AZQ1"/>
<dbReference type="InterPro" id="IPR036046">
    <property type="entry name" value="Acylphosphatase-like_dom_sf"/>
</dbReference>
<comment type="caution">
    <text evidence="2">The sequence shown here is derived from an EMBL/GenBank/DDBJ whole genome shotgun (WGS) entry which is preliminary data.</text>
</comment>
<evidence type="ECO:0000313" key="3">
    <source>
        <dbReference type="Proteomes" id="UP000050280"/>
    </source>
</evidence>
<dbReference type="RefSeq" id="WP_054557916.1">
    <property type="nucleotide sequence ID" value="NZ_LDJX01000001.1"/>
</dbReference>
<reference evidence="2 3" key="1">
    <citation type="submission" date="2015-09" db="EMBL/GenBank/DDBJ databases">
        <title>Genome sequence of the marine flavobacterium Croceitalea dokdonensis DOKDO 023 that contains proton- and sodium-pumping rhodopsins.</title>
        <authorList>
            <person name="Kwon S.-K."/>
            <person name="Lee H.K."/>
            <person name="Kwak M.-J."/>
            <person name="Kim J.F."/>
        </authorList>
    </citation>
    <scope>NUCLEOTIDE SEQUENCE [LARGE SCALE GENOMIC DNA]</scope>
    <source>
        <strain evidence="2 3">DOKDO 023</strain>
    </source>
</reference>
<keyword evidence="3" id="KW-1185">Reference proteome</keyword>
<dbReference type="EMBL" id="LDJX01000001">
    <property type="protein sequence ID" value="KPM33784.1"/>
    <property type="molecule type" value="Genomic_DNA"/>
</dbReference>
<feature type="domain" description="BLUF" evidence="1">
    <location>
        <begin position="1"/>
        <end position="92"/>
    </location>
</feature>
<dbReference type="PROSITE" id="PS50925">
    <property type="entry name" value="BLUF"/>
    <property type="match status" value="1"/>
</dbReference>
<dbReference type="SMART" id="SM01034">
    <property type="entry name" value="BLUF"/>
    <property type="match status" value="1"/>
</dbReference>
<dbReference type="SUPFAM" id="SSF54975">
    <property type="entry name" value="Acylphosphatase/BLUF domain-like"/>
    <property type="match status" value="1"/>
</dbReference>
<dbReference type="Proteomes" id="UP000050280">
    <property type="component" value="Unassembled WGS sequence"/>
</dbReference>
<proteinExistence type="predicted"/>
<evidence type="ECO:0000259" key="1">
    <source>
        <dbReference type="PROSITE" id="PS50925"/>
    </source>
</evidence>
<dbReference type="GO" id="GO:0071949">
    <property type="term" value="F:FAD binding"/>
    <property type="evidence" value="ECO:0007669"/>
    <property type="project" value="InterPro"/>
</dbReference>
<gene>
    <name evidence="2" type="ORF">I595_690</name>
</gene>
<dbReference type="GO" id="GO:0009882">
    <property type="term" value="F:blue light photoreceptor activity"/>
    <property type="evidence" value="ECO:0007669"/>
    <property type="project" value="InterPro"/>
</dbReference>
<dbReference type="STRING" id="1300341.I595_690"/>
<sequence>MHSLVYRSVADTAFILPEIYSMLSKAKEYNSEHQITGCLLYHNSSFLQLLEGEEQEVHQLFDKISKDARHHNVTIIQEEAREKRLFERWSMAFHDYGQNGMSAHLKMQQIDSFVTNSKVFTVKNGLVLPFFSNAKEILFSN</sequence>
<dbReference type="OrthoDB" id="1122028at2"/>
<protein>
    <recommendedName>
        <fullName evidence="1">BLUF domain-containing protein</fullName>
    </recommendedName>
</protein>
<organism evidence="2 3">
    <name type="scientific">Croceitalea dokdonensis DOKDO 023</name>
    <dbReference type="NCBI Taxonomy" id="1300341"/>
    <lineage>
        <taxon>Bacteria</taxon>
        <taxon>Pseudomonadati</taxon>
        <taxon>Bacteroidota</taxon>
        <taxon>Flavobacteriia</taxon>
        <taxon>Flavobacteriales</taxon>
        <taxon>Flavobacteriaceae</taxon>
        <taxon>Croceitalea</taxon>
    </lineage>
</organism>
<dbReference type="Gene3D" id="3.30.70.100">
    <property type="match status" value="1"/>
</dbReference>